<dbReference type="OrthoDB" id="7961613at2759"/>
<keyword evidence="7" id="KW-1133">Transmembrane helix</keyword>
<name>A0A9Q1CGI3_HOLLE</name>
<dbReference type="Proteomes" id="UP001152320">
    <property type="component" value="Chromosome 3"/>
</dbReference>
<keyword evidence="10" id="KW-1185">Reference proteome</keyword>
<protein>
    <recommendedName>
        <fullName evidence="2 5">acylphosphatase</fullName>
        <ecNumber evidence="2 5">3.6.1.7</ecNumber>
    </recommendedName>
</protein>
<dbReference type="EC" id="3.6.1.7" evidence="2 5"/>
<dbReference type="PANTHER" id="PTHR10029">
    <property type="entry name" value="ACYLPHOSPHATASE"/>
    <property type="match status" value="1"/>
</dbReference>
<evidence type="ECO:0000256" key="6">
    <source>
        <dbReference type="RuleBase" id="RU004168"/>
    </source>
</evidence>
<dbReference type="AlphaFoldDB" id="A0A9Q1CGI3"/>
<dbReference type="GO" id="GO:0003998">
    <property type="term" value="F:acylphosphatase activity"/>
    <property type="evidence" value="ECO:0007669"/>
    <property type="project" value="UniProtKB-EC"/>
</dbReference>
<feature type="active site" evidence="5">
    <location>
        <position position="89"/>
    </location>
</feature>
<dbReference type="EMBL" id="JAIZAY010000003">
    <property type="protein sequence ID" value="KAJ8044541.1"/>
    <property type="molecule type" value="Genomic_DNA"/>
</dbReference>
<comment type="similarity">
    <text evidence="1 6">Belongs to the acylphosphatase family.</text>
</comment>
<dbReference type="Gene3D" id="3.30.70.100">
    <property type="match status" value="1"/>
</dbReference>
<dbReference type="InterPro" id="IPR017968">
    <property type="entry name" value="Acylphosphatase_CS"/>
</dbReference>
<feature type="domain" description="Acylphosphatase-like" evidence="8">
    <location>
        <begin position="56"/>
        <end position="146"/>
    </location>
</feature>
<evidence type="ECO:0000256" key="1">
    <source>
        <dbReference type="ARBA" id="ARBA00005614"/>
    </source>
</evidence>
<dbReference type="InterPro" id="IPR001792">
    <property type="entry name" value="Acylphosphatase-like_dom"/>
</dbReference>
<evidence type="ECO:0000256" key="2">
    <source>
        <dbReference type="ARBA" id="ARBA00012150"/>
    </source>
</evidence>
<proteinExistence type="inferred from homology"/>
<organism evidence="9 10">
    <name type="scientific">Holothuria leucospilota</name>
    <name type="common">Black long sea cucumber</name>
    <name type="synonym">Mertensiothuria leucospilota</name>
    <dbReference type="NCBI Taxonomy" id="206669"/>
    <lineage>
        <taxon>Eukaryota</taxon>
        <taxon>Metazoa</taxon>
        <taxon>Echinodermata</taxon>
        <taxon>Eleutherozoa</taxon>
        <taxon>Echinozoa</taxon>
        <taxon>Holothuroidea</taxon>
        <taxon>Aspidochirotacea</taxon>
        <taxon>Aspidochirotida</taxon>
        <taxon>Holothuriidae</taxon>
        <taxon>Holothuria</taxon>
    </lineage>
</organism>
<feature type="active site" evidence="5">
    <location>
        <position position="71"/>
    </location>
</feature>
<sequence length="146" mass="16499">MRTTLPVVVLVTVSVLGFALCIIVLNFLKPSDSKLQSSSNMARKVVADRGALVIKNVDFEIFGKVQGVFFRKHTRITARQYGLVGWVQNTNHRTVIGQAQGPPDKLEKMKEWLRKTGSPKSSITKAEFRNEKIINSLNFEEFEIIH</sequence>
<dbReference type="PROSITE" id="PS00150">
    <property type="entry name" value="ACYLPHOSPHATASE_1"/>
    <property type="match status" value="1"/>
</dbReference>
<evidence type="ECO:0000256" key="7">
    <source>
        <dbReference type="SAM" id="Phobius"/>
    </source>
</evidence>
<dbReference type="PRINTS" id="PR00112">
    <property type="entry name" value="ACYLPHPHTASE"/>
</dbReference>
<evidence type="ECO:0000256" key="5">
    <source>
        <dbReference type="PROSITE-ProRule" id="PRU00520"/>
    </source>
</evidence>
<dbReference type="SUPFAM" id="SSF54975">
    <property type="entry name" value="Acylphosphatase/BLUF domain-like"/>
    <property type="match status" value="1"/>
</dbReference>
<dbReference type="FunFam" id="3.30.70.100:FF:000011">
    <property type="entry name" value="Acylphosphatase"/>
    <property type="match status" value="1"/>
</dbReference>
<comment type="catalytic activity">
    <reaction evidence="4 5">
        <text>an acyl phosphate + H2O = a carboxylate + phosphate + H(+)</text>
        <dbReference type="Rhea" id="RHEA:14965"/>
        <dbReference type="ChEBI" id="CHEBI:15377"/>
        <dbReference type="ChEBI" id="CHEBI:15378"/>
        <dbReference type="ChEBI" id="CHEBI:29067"/>
        <dbReference type="ChEBI" id="CHEBI:43474"/>
        <dbReference type="ChEBI" id="CHEBI:59918"/>
        <dbReference type="EC" id="3.6.1.7"/>
    </reaction>
</comment>
<keyword evidence="7" id="KW-0812">Transmembrane</keyword>
<dbReference type="InterPro" id="IPR036046">
    <property type="entry name" value="Acylphosphatase-like_dom_sf"/>
</dbReference>
<evidence type="ECO:0000313" key="9">
    <source>
        <dbReference type="EMBL" id="KAJ8044541.1"/>
    </source>
</evidence>
<dbReference type="InterPro" id="IPR020456">
    <property type="entry name" value="Acylphosphatase"/>
</dbReference>
<keyword evidence="3 5" id="KW-0378">Hydrolase</keyword>
<evidence type="ECO:0000313" key="10">
    <source>
        <dbReference type="Proteomes" id="UP001152320"/>
    </source>
</evidence>
<feature type="transmembrane region" description="Helical" evidence="7">
    <location>
        <begin position="6"/>
        <end position="28"/>
    </location>
</feature>
<dbReference type="Pfam" id="PF00708">
    <property type="entry name" value="Acylphosphatase"/>
    <property type="match status" value="1"/>
</dbReference>
<evidence type="ECO:0000256" key="4">
    <source>
        <dbReference type="ARBA" id="ARBA00047645"/>
    </source>
</evidence>
<accession>A0A9Q1CGI3</accession>
<dbReference type="PROSITE" id="PS51160">
    <property type="entry name" value="ACYLPHOSPHATASE_3"/>
    <property type="match status" value="1"/>
</dbReference>
<comment type="caution">
    <text evidence="9">The sequence shown here is derived from an EMBL/GenBank/DDBJ whole genome shotgun (WGS) entry which is preliminary data.</text>
</comment>
<keyword evidence="7" id="KW-0472">Membrane</keyword>
<evidence type="ECO:0000256" key="3">
    <source>
        <dbReference type="ARBA" id="ARBA00022801"/>
    </source>
</evidence>
<reference evidence="9" key="1">
    <citation type="submission" date="2021-10" db="EMBL/GenBank/DDBJ databases">
        <title>Tropical sea cucumber genome reveals ecological adaptation and Cuvierian tubules defense mechanism.</title>
        <authorList>
            <person name="Chen T."/>
        </authorList>
    </citation>
    <scope>NUCLEOTIDE SEQUENCE</scope>
    <source>
        <strain evidence="9">Nanhai2018</strain>
        <tissue evidence="9">Muscle</tissue>
    </source>
</reference>
<evidence type="ECO:0000259" key="8">
    <source>
        <dbReference type="PROSITE" id="PS51160"/>
    </source>
</evidence>
<dbReference type="PANTHER" id="PTHR10029:SF3">
    <property type="entry name" value="ACYLPHOSPHATASE-RELATED"/>
    <property type="match status" value="1"/>
</dbReference>
<gene>
    <name evidence="9" type="ORF">HOLleu_07321</name>
</gene>